<dbReference type="NCBIfam" id="NF003816">
    <property type="entry name" value="PRK05406.1-5"/>
    <property type="match status" value="1"/>
</dbReference>
<dbReference type="CDD" id="cd10801">
    <property type="entry name" value="LamB_YcsF_like_1"/>
    <property type="match status" value="1"/>
</dbReference>
<dbReference type="Pfam" id="PF03746">
    <property type="entry name" value="LamB_YcsF"/>
    <property type="match status" value="1"/>
</dbReference>
<name>A0A8J3BJR9_9FLAO</name>
<organism evidence="1 2">
    <name type="scientific">Yeosuana aromativorans</name>
    <dbReference type="NCBI Taxonomy" id="288019"/>
    <lineage>
        <taxon>Bacteria</taxon>
        <taxon>Pseudomonadati</taxon>
        <taxon>Bacteroidota</taxon>
        <taxon>Flavobacteriia</taxon>
        <taxon>Flavobacteriales</taxon>
        <taxon>Flavobacteriaceae</taxon>
        <taxon>Yeosuana</taxon>
    </lineage>
</organism>
<proteinExistence type="predicted"/>
<dbReference type="RefSeq" id="WP_188650240.1">
    <property type="nucleotide sequence ID" value="NZ_BMNR01000002.1"/>
</dbReference>
<dbReference type="InterPro" id="IPR005501">
    <property type="entry name" value="LamB/YcsF/PxpA-like"/>
</dbReference>
<dbReference type="PANTHER" id="PTHR30292">
    <property type="entry name" value="UNCHARACTERIZED PROTEIN YBGL-RELATED"/>
    <property type="match status" value="1"/>
</dbReference>
<dbReference type="GO" id="GO:0005975">
    <property type="term" value="P:carbohydrate metabolic process"/>
    <property type="evidence" value="ECO:0007669"/>
    <property type="project" value="InterPro"/>
</dbReference>
<comment type="caution">
    <text evidence="1">The sequence shown here is derived from an EMBL/GenBank/DDBJ whole genome shotgun (WGS) entry which is preliminary data.</text>
</comment>
<accession>A0A8J3BJR9</accession>
<dbReference type="Proteomes" id="UP000612329">
    <property type="component" value="Unassembled WGS sequence"/>
</dbReference>
<evidence type="ECO:0000313" key="2">
    <source>
        <dbReference type="Proteomes" id="UP000612329"/>
    </source>
</evidence>
<reference evidence="1" key="1">
    <citation type="journal article" date="2014" name="Int. J. Syst. Evol. Microbiol.">
        <title>Complete genome sequence of Corynebacterium casei LMG S-19264T (=DSM 44701T), isolated from a smear-ripened cheese.</title>
        <authorList>
            <consortium name="US DOE Joint Genome Institute (JGI-PGF)"/>
            <person name="Walter F."/>
            <person name="Albersmeier A."/>
            <person name="Kalinowski J."/>
            <person name="Ruckert C."/>
        </authorList>
    </citation>
    <scope>NUCLEOTIDE SEQUENCE</scope>
    <source>
        <strain evidence="1">JCM 12862</strain>
    </source>
</reference>
<sequence>MQPIRIDINADVGEGINNESQLMPYISSCNIACGGHAGDLDTMRTVVKMAKTHRIKIGAHPSFPDKDNFGRQPMDISYAALYTSLKHQIDGLMKVLTEEQVGLHHVKPHGALYNMAAIDSNIATVIVEVMKSYARSISLYVPYGSVIEKIAIENNIPILYEAFADRNYNDDGTLVSRQNSHALITDSEVMFEHVYRIITSQKVKTVNGLEIDLKADTFCVHGDNPKAVDLIKKLKKRLEDNHIQIY</sequence>
<keyword evidence="2" id="KW-1185">Reference proteome</keyword>
<dbReference type="InterPro" id="IPR011330">
    <property type="entry name" value="Glyco_hydro/deAcase_b/a-brl"/>
</dbReference>
<dbReference type="NCBIfam" id="NF003814">
    <property type="entry name" value="PRK05406.1-3"/>
    <property type="match status" value="1"/>
</dbReference>
<dbReference type="AlphaFoldDB" id="A0A8J3BJR9"/>
<evidence type="ECO:0000313" key="1">
    <source>
        <dbReference type="EMBL" id="GGK15877.1"/>
    </source>
</evidence>
<protein>
    <submittedName>
        <fullName evidence="1">UPF0271 protein</fullName>
    </submittedName>
</protein>
<reference evidence="1" key="2">
    <citation type="submission" date="2020-09" db="EMBL/GenBank/DDBJ databases">
        <authorList>
            <person name="Sun Q."/>
            <person name="Ohkuma M."/>
        </authorList>
    </citation>
    <scope>NUCLEOTIDE SEQUENCE</scope>
    <source>
        <strain evidence="1">JCM 12862</strain>
    </source>
</reference>
<dbReference type="EMBL" id="BMNR01000002">
    <property type="protein sequence ID" value="GGK15877.1"/>
    <property type="molecule type" value="Genomic_DNA"/>
</dbReference>
<dbReference type="SUPFAM" id="SSF88713">
    <property type="entry name" value="Glycoside hydrolase/deacetylase"/>
    <property type="match status" value="1"/>
</dbReference>
<dbReference type="Gene3D" id="3.20.20.370">
    <property type="entry name" value="Glycoside hydrolase/deacetylase"/>
    <property type="match status" value="1"/>
</dbReference>
<dbReference type="PANTHER" id="PTHR30292:SF0">
    <property type="entry name" value="5-OXOPROLINASE SUBUNIT A"/>
    <property type="match status" value="1"/>
</dbReference>
<gene>
    <name evidence="1" type="ORF">GCM10007962_07700</name>
</gene>